<feature type="domain" description="Peptidase S54 rhomboid" evidence="9">
    <location>
        <begin position="221"/>
        <end position="355"/>
    </location>
</feature>
<feature type="transmembrane region" description="Helical" evidence="8">
    <location>
        <begin position="366"/>
        <end position="384"/>
    </location>
</feature>
<comment type="caution">
    <text evidence="10">The sequence shown here is derived from an EMBL/GenBank/DDBJ whole genome shotgun (WGS) entry which is preliminary data.</text>
</comment>
<evidence type="ECO:0000313" key="10">
    <source>
        <dbReference type="EMBL" id="MBM7701533.1"/>
    </source>
</evidence>
<feature type="transmembrane region" description="Helical" evidence="8">
    <location>
        <begin position="314"/>
        <end position="332"/>
    </location>
</feature>
<reference evidence="10 11" key="1">
    <citation type="submission" date="2021-01" db="EMBL/GenBank/DDBJ databases">
        <title>Genomic Encyclopedia of Type Strains, Phase IV (KMG-IV): sequencing the most valuable type-strain genomes for metagenomic binning, comparative biology and taxonomic classification.</title>
        <authorList>
            <person name="Goeker M."/>
        </authorList>
    </citation>
    <scope>NUCLEOTIDE SEQUENCE [LARGE SCALE GENOMIC DNA]</scope>
    <source>
        <strain evidence="10 11">DSM 104297</strain>
    </source>
</reference>
<evidence type="ECO:0000256" key="4">
    <source>
        <dbReference type="ARBA" id="ARBA00022801"/>
    </source>
</evidence>
<dbReference type="PANTHER" id="PTHR43731">
    <property type="entry name" value="RHOMBOID PROTEASE"/>
    <property type="match status" value="1"/>
</dbReference>
<dbReference type="PROSITE" id="PS50005">
    <property type="entry name" value="TPR"/>
    <property type="match status" value="1"/>
</dbReference>
<accession>A0ABS2QQ04</accession>
<dbReference type="SUPFAM" id="SSF48452">
    <property type="entry name" value="TPR-like"/>
    <property type="match status" value="1"/>
</dbReference>
<evidence type="ECO:0000256" key="8">
    <source>
        <dbReference type="SAM" id="Phobius"/>
    </source>
</evidence>
<dbReference type="GO" id="GO:0008233">
    <property type="term" value="F:peptidase activity"/>
    <property type="evidence" value="ECO:0007669"/>
    <property type="project" value="UniProtKB-KW"/>
</dbReference>
<evidence type="ECO:0000256" key="5">
    <source>
        <dbReference type="ARBA" id="ARBA00022989"/>
    </source>
</evidence>
<dbReference type="InterPro" id="IPR035952">
    <property type="entry name" value="Rhomboid-like_sf"/>
</dbReference>
<dbReference type="Pfam" id="PF01694">
    <property type="entry name" value="Rhomboid"/>
    <property type="match status" value="1"/>
</dbReference>
<evidence type="ECO:0000313" key="11">
    <source>
        <dbReference type="Proteomes" id="UP000809829"/>
    </source>
</evidence>
<feature type="transmembrane region" description="Helical" evidence="8">
    <location>
        <begin position="286"/>
        <end position="302"/>
    </location>
</feature>
<keyword evidence="5 8" id="KW-1133">Transmembrane helix</keyword>
<feature type="transmembrane region" description="Helical" evidence="8">
    <location>
        <begin position="262"/>
        <end position="280"/>
    </location>
</feature>
<gene>
    <name evidence="10" type="ORF">JOC83_000359</name>
</gene>
<feature type="transmembrane region" description="Helical" evidence="8">
    <location>
        <begin position="179"/>
        <end position="195"/>
    </location>
</feature>
<evidence type="ECO:0000256" key="6">
    <source>
        <dbReference type="ARBA" id="ARBA00023136"/>
    </source>
</evidence>
<dbReference type="Gene3D" id="1.20.1540.10">
    <property type="entry name" value="Rhomboid-like"/>
    <property type="match status" value="1"/>
</dbReference>
<dbReference type="EC" id="3.4.21.105" evidence="10"/>
<dbReference type="InterPro" id="IPR011990">
    <property type="entry name" value="TPR-like_helical_dom_sf"/>
</dbReference>
<evidence type="ECO:0000256" key="7">
    <source>
        <dbReference type="PROSITE-ProRule" id="PRU00339"/>
    </source>
</evidence>
<dbReference type="SUPFAM" id="SSF144091">
    <property type="entry name" value="Rhomboid-like"/>
    <property type="match status" value="1"/>
</dbReference>
<feature type="repeat" description="TPR" evidence="7">
    <location>
        <begin position="461"/>
        <end position="494"/>
    </location>
</feature>
<dbReference type="GO" id="GO:0006508">
    <property type="term" value="P:proteolysis"/>
    <property type="evidence" value="ECO:0007669"/>
    <property type="project" value="UniProtKB-KW"/>
</dbReference>
<sequence length="509" mass="58887">MKQDLRYWKIIEGLLSNEAYHLLYASEDLSQIWFETNKNRKTTLFRIVRKDFTWSNLLEKDIDYVHKRAVSLRKQWLKKELFIQNVYIVDDYPLNDWEAVAGSYEKKDKILIDTILLTEQEDEGSYEQFARNMNVAYYAQQMEDYESYLYSEKVKQAVIQSIREEKSKEKELFNRGKPFFAYVFLAVQVAMFFFLELKGGSENNLTLLEYGAKYNPYIIQGEWWRFFTPIVLHIGFLHLLMNSFALYYLGPLVERVYGNFRFLLIYLFAGFAGTLGSFVFSSSLSAGASGAIFGCFGALLFIGRAYPKLFLRTMGYNIIMVIVINLVFGFVVPGIDNAGHIGGLIGGFLAASIVHLPTHKRIRTQFISFLTTIALTVALLIYGFNEQNVEKDTDSALMIASQYIQKEEYSKVNRVLTPFIDGNSKDSRVYFLASIVEFQENDLNQARQYLESAVQYNNQFHEAHYNLALIYSEMNETEKAKEAVNKAVQLDSSNEKYNQLWGKLHNKPS</sequence>
<evidence type="ECO:0000256" key="2">
    <source>
        <dbReference type="ARBA" id="ARBA00009045"/>
    </source>
</evidence>
<keyword evidence="11" id="KW-1185">Reference proteome</keyword>
<evidence type="ECO:0000256" key="1">
    <source>
        <dbReference type="ARBA" id="ARBA00004141"/>
    </source>
</evidence>
<feature type="transmembrane region" description="Helical" evidence="8">
    <location>
        <begin position="230"/>
        <end position="250"/>
    </location>
</feature>
<keyword evidence="3 8" id="KW-0812">Transmembrane</keyword>
<comment type="subcellular location">
    <subcellularLocation>
        <location evidence="1">Membrane</location>
        <topology evidence="1">Multi-pass membrane protein</topology>
    </subcellularLocation>
</comment>
<dbReference type="InterPro" id="IPR050925">
    <property type="entry name" value="Rhomboid_protease_S54"/>
</dbReference>
<dbReference type="PANTHER" id="PTHR43731:SF14">
    <property type="entry name" value="PRESENILIN-ASSOCIATED RHOMBOID-LIKE PROTEIN, MITOCHONDRIAL"/>
    <property type="match status" value="1"/>
</dbReference>
<proteinExistence type="inferred from homology"/>
<evidence type="ECO:0000256" key="3">
    <source>
        <dbReference type="ARBA" id="ARBA00022692"/>
    </source>
</evidence>
<dbReference type="InterPro" id="IPR019734">
    <property type="entry name" value="TPR_rpt"/>
</dbReference>
<dbReference type="Pfam" id="PF14559">
    <property type="entry name" value="TPR_19"/>
    <property type="match status" value="1"/>
</dbReference>
<feature type="transmembrane region" description="Helical" evidence="8">
    <location>
        <begin position="338"/>
        <end position="354"/>
    </location>
</feature>
<comment type="similarity">
    <text evidence="2">Belongs to the peptidase S54 family.</text>
</comment>
<organism evidence="10 11">
    <name type="scientific">Priestia iocasae</name>
    <dbReference type="NCBI Taxonomy" id="2291674"/>
    <lineage>
        <taxon>Bacteria</taxon>
        <taxon>Bacillati</taxon>
        <taxon>Bacillota</taxon>
        <taxon>Bacilli</taxon>
        <taxon>Bacillales</taxon>
        <taxon>Bacillaceae</taxon>
        <taxon>Priestia</taxon>
    </lineage>
</organism>
<dbReference type="EMBL" id="JAFBFC010000001">
    <property type="protein sequence ID" value="MBM7701533.1"/>
    <property type="molecule type" value="Genomic_DNA"/>
</dbReference>
<keyword evidence="6 8" id="KW-0472">Membrane</keyword>
<dbReference type="RefSeq" id="WP_205182905.1">
    <property type="nucleotide sequence ID" value="NZ_JAFBFC010000001.1"/>
</dbReference>
<dbReference type="InterPro" id="IPR022764">
    <property type="entry name" value="Peptidase_S54_rhomboid_dom"/>
</dbReference>
<dbReference type="SMART" id="SM00028">
    <property type="entry name" value="TPR"/>
    <property type="match status" value="2"/>
</dbReference>
<dbReference type="Gene3D" id="1.25.40.10">
    <property type="entry name" value="Tetratricopeptide repeat domain"/>
    <property type="match status" value="1"/>
</dbReference>
<protein>
    <submittedName>
        <fullName evidence="10">Rhomboid protease GluP</fullName>
        <ecNumber evidence="10">3.4.21.105</ecNumber>
    </submittedName>
</protein>
<keyword evidence="10" id="KW-0645">Protease</keyword>
<dbReference type="Proteomes" id="UP000809829">
    <property type="component" value="Unassembled WGS sequence"/>
</dbReference>
<keyword evidence="7" id="KW-0802">TPR repeat</keyword>
<name>A0ABS2QQ04_9BACI</name>
<keyword evidence="4 10" id="KW-0378">Hydrolase</keyword>
<evidence type="ECO:0000259" key="9">
    <source>
        <dbReference type="Pfam" id="PF01694"/>
    </source>
</evidence>